<keyword evidence="2 5" id="KW-0812">Transmembrane</keyword>
<reference evidence="8" key="1">
    <citation type="submission" date="2025-08" db="UniProtKB">
        <authorList>
            <consortium name="Ensembl"/>
        </authorList>
    </citation>
    <scope>IDENTIFICATION</scope>
</reference>
<dbReference type="Ensembl" id="ENSSGRT00000086898.1">
    <property type="protein sequence ID" value="ENSSGRP00000081613.1"/>
    <property type="gene ID" value="ENSSGRG00000041293.1"/>
</dbReference>
<dbReference type="Pfam" id="PF03798">
    <property type="entry name" value="TRAM_LAG1_CLN8"/>
    <property type="match status" value="1"/>
</dbReference>
<keyword evidence="3 6" id="KW-1133">Transmembrane helix</keyword>
<keyword evidence="4 5" id="KW-0472">Membrane</keyword>
<evidence type="ECO:0000313" key="8">
    <source>
        <dbReference type="Ensembl" id="ENSSGRP00000081613.1"/>
    </source>
</evidence>
<evidence type="ECO:0000256" key="4">
    <source>
        <dbReference type="ARBA" id="ARBA00023136"/>
    </source>
</evidence>
<feature type="transmembrane region" description="Helical" evidence="6">
    <location>
        <begin position="106"/>
        <end position="124"/>
    </location>
</feature>
<dbReference type="InterPro" id="IPR050846">
    <property type="entry name" value="TLCD"/>
</dbReference>
<dbReference type="PROSITE" id="PS50922">
    <property type="entry name" value="TLC"/>
    <property type="match status" value="1"/>
</dbReference>
<keyword evidence="9" id="KW-1185">Reference proteome</keyword>
<proteinExistence type="predicted"/>
<dbReference type="SMART" id="SM00724">
    <property type="entry name" value="TLC"/>
    <property type="match status" value="1"/>
</dbReference>
<dbReference type="GO" id="GO:0055088">
    <property type="term" value="P:lipid homeostasis"/>
    <property type="evidence" value="ECO:0007669"/>
    <property type="project" value="TreeGrafter"/>
</dbReference>
<dbReference type="Proteomes" id="UP000472262">
    <property type="component" value="Unassembled WGS sequence"/>
</dbReference>
<feature type="transmembrane region" description="Helical" evidence="6">
    <location>
        <begin position="63"/>
        <end position="86"/>
    </location>
</feature>
<dbReference type="GO" id="GO:0005783">
    <property type="term" value="C:endoplasmic reticulum"/>
    <property type="evidence" value="ECO:0007669"/>
    <property type="project" value="TreeGrafter"/>
</dbReference>
<dbReference type="InterPro" id="IPR006634">
    <property type="entry name" value="TLC-dom"/>
</dbReference>
<gene>
    <name evidence="8" type="primary">LOC107570488</name>
</gene>
<evidence type="ECO:0000259" key="7">
    <source>
        <dbReference type="PROSITE" id="PS50922"/>
    </source>
</evidence>
<sequence>MTHQHHTGLQGSAGMEPLSLQVLVVVTGSFLGFRWLFHRGSPWLSEKLCKGFLRLRPTQRTEWNSRAVSTVHALVVGLFCLYIYIFDEPIQKDPVWGDATLVKLNVAITSGYLISDLLLMFTSWESIGEKYFVIHHFAALYAYYYVLSQGILPYFANFRLLSEFSTPFVNQRWFFHMLGYHKLSKPSLVNGVAMTFTFFLVRIAVIPGYYSHMYLVFGTDDFYRLPLGGRSAWVISSVSLDVMNIMWMRRIICGCLKVLRSAWLRKAGTEMEVETRKTD</sequence>
<reference evidence="8" key="2">
    <citation type="submission" date="2025-09" db="UniProtKB">
        <authorList>
            <consortium name="Ensembl"/>
        </authorList>
    </citation>
    <scope>IDENTIFICATION</scope>
</reference>
<feature type="transmembrane region" description="Helical" evidence="6">
    <location>
        <begin position="187"/>
        <end position="210"/>
    </location>
</feature>
<dbReference type="PANTHER" id="PTHR13439:SF1">
    <property type="entry name" value="TLC DOMAIN-CONTAINING PROTEIN 4"/>
    <property type="match status" value="1"/>
</dbReference>
<feature type="transmembrane region" description="Helical" evidence="6">
    <location>
        <begin position="18"/>
        <end position="37"/>
    </location>
</feature>
<feature type="transmembrane region" description="Helical" evidence="6">
    <location>
        <begin position="131"/>
        <end position="148"/>
    </location>
</feature>
<protein>
    <submittedName>
        <fullName evidence="8">Transmembrane protein 56-B-like</fullName>
    </submittedName>
</protein>
<evidence type="ECO:0000256" key="3">
    <source>
        <dbReference type="ARBA" id="ARBA00022989"/>
    </source>
</evidence>
<dbReference type="AlphaFoldDB" id="A0A672QZ21"/>
<dbReference type="GO" id="GO:0016020">
    <property type="term" value="C:membrane"/>
    <property type="evidence" value="ECO:0007669"/>
    <property type="project" value="UniProtKB-SubCell"/>
</dbReference>
<accession>A0A672QZ21</accession>
<dbReference type="OMA" id="ILMCKMA"/>
<organism evidence="8 9">
    <name type="scientific">Sinocyclocheilus grahami</name>
    <name type="common">Dianchi golden-line fish</name>
    <name type="synonym">Barbus grahami</name>
    <dbReference type="NCBI Taxonomy" id="75366"/>
    <lineage>
        <taxon>Eukaryota</taxon>
        <taxon>Metazoa</taxon>
        <taxon>Chordata</taxon>
        <taxon>Craniata</taxon>
        <taxon>Vertebrata</taxon>
        <taxon>Euteleostomi</taxon>
        <taxon>Actinopterygii</taxon>
        <taxon>Neopterygii</taxon>
        <taxon>Teleostei</taxon>
        <taxon>Ostariophysi</taxon>
        <taxon>Cypriniformes</taxon>
        <taxon>Cyprinidae</taxon>
        <taxon>Cyprininae</taxon>
        <taxon>Sinocyclocheilus</taxon>
    </lineage>
</organism>
<evidence type="ECO:0000256" key="5">
    <source>
        <dbReference type="PROSITE-ProRule" id="PRU00205"/>
    </source>
</evidence>
<evidence type="ECO:0000256" key="6">
    <source>
        <dbReference type="SAM" id="Phobius"/>
    </source>
</evidence>
<evidence type="ECO:0000256" key="2">
    <source>
        <dbReference type="ARBA" id="ARBA00022692"/>
    </source>
</evidence>
<evidence type="ECO:0000256" key="1">
    <source>
        <dbReference type="ARBA" id="ARBA00004141"/>
    </source>
</evidence>
<evidence type="ECO:0000313" key="9">
    <source>
        <dbReference type="Proteomes" id="UP000472262"/>
    </source>
</evidence>
<feature type="domain" description="TLC" evidence="7">
    <location>
        <begin position="58"/>
        <end position="260"/>
    </location>
</feature>
<dbReference type="PANTHER" id="PTHR13439">
    <property type="entry name" value="CT120 PROTEIN"/>
    <property type="match status" value="1"/>
</dbReference>
<dbReference type="InParanoid" id="A0A672QZ21"/>
<comment type="subcellular location">
    <subcellularLocation>
        <location evidence="1">Membrane</location>
        <topology evidence="1">Multi-pass membrane protein</topology>
    </subcellularLocation>
</comment>
<name>A0A672QZ21_SINGR</name>